<proteinExistence type="evidence at transcript level"/>
<evidence type="ECO:0000256" key="5">
    <source>
        <dbReference type="ARBA" id="ARBA00011245"/>
    </source>
</evidence>
<evidence type="ECO:0000256" key="12">
    <source>
        <dbReference type="RuleBase" id="RU361134"/>
    </source>
</evidence>
<keyword evidence="10 12" id="KW-0326">Glycosidase</keyword>
<evidence type="ECO:0000256" key="8">
    <source>
        <dbReference type="ARBA" id="ARBA00023214"/>
    </source>
</evidence>
<dbReference type="PRINTS" id="PR00110">
    <property type="entry name" value="ALPHAAMYLASE"/>
</dbReference>
<dbReference type="GO" id="GO:0005975">
    <property type="term" value="P:carbohydrate metabolic process"/>
    <property type="evidence" value="ECO:0007669"/>
    <property type="project" value="InterPro"/>
</dbReference>
<comment type="cofactor">
    <cofactor evidence="3">
        <name>chloride</name>
        <dbReference type="ChEBI" id="CHEBI:17996"/>
    </cofactor>
</comment>
<evidence type="ECO:0000256" key="11">
    <source>
        <dbReference type="RuleBase" id="RU003615"/>
    </source>
</evidence>
<dbReference type="SUPFAM" id="SSF51445">
    <property type="entry name" value="(Trans)glycosidases"/>
    <property type="match status" value="1"/>
</dbReference>
<comment type="catalytic activity">
    <reaction evidence="1 12">
        <text>Endohydrolysis of (1-&gt;4)-alpha-D-glucosidic linkages in polysaccharides containing three or more (1-&gt;4)-alpha-linked D-glucose units.</text>
        <dbReference type="EC" id="3.2.1.1"/>
    </reaction>
</comment>
<dbReference type="PANTHER" id="PTHR43447">
    <property type="entry name" value="ALPHA-AMYLASE"/>
    <property type="match status" value="1"/>
</dbReference>
<dbReference type="EC" id="3.2.1.1" evidence="6 12"/>
<feature type="domain" description="Glycosyl hydrolase family 13 catalytic" evidence="13">
    <location>
        <begin position="51"/>
        <end position="339"/>
    </location>
</feature>
<name>A0A023G705_AMBTT</name>
<evidence type="ECO:0000259" key="13">
    <source>
        <dbReference type="SMART" id="SM00642"/>
    </source>
</evidence>
<feature type="non-terminal residue" evidence="14">
    <location>
        <position position="340"/>
    </location>
</feature>
<comment type="subunit">
    <text evidence="5">Monomer.</text>
</comment>
<evidence type="ECO:0000313" key="14">
    <source>
        <dbReference type="EMBL" id="JAC28665.1"/>
    </source>
</evidence>
<keyword evidence="8" id="KW-0868">Chloride</keyword>
<comment type="cofactor">
    <cofactor evidence="2">
        <name>Ca(2+)</name>
        <dbReference type="ChEBI" id="CHEBI:29108"/>
    </cofactor>
</comment>
<reference evidence="14" key="1">
    <citation type="submission" date="2014-03" db="EMBL/GenBank/DDBJ databases">
        <title>The sialotranscriptome of Amblyomma triste, Amblyomma parvum and Amblyomma cajennense ticks, uncovered by 454-based RNA-seq.</title>
        <authorList>
            <person name="Garcia G.R."/>
            <person name="Gardinassi L.G."/>
            <person name="Ribeiro J.M."/>
            <person name="Anatriello E."/>
            <person name="Ferreira B.R."/>
            <person name="Moreira H.N."/>
            <person name="Mafra C."/>
            <person name="Olegario M.M."/>
            <person name="Szabo P.J."/>
            <person name="Miranda-Santos I.K."/>
            <person name="Maruyama S.R."/>
        </authorList>
    </citation>
    <scope>NUCLEOTIDE SEQUENCE</scope>
    <source>
        <strain evidence="14">Mato Grasso do Sul</strain>
        <tissue evidence="14">Salivary glands</tissue>
    </source>
</reference>
<dbReference type="Pfam" id="PF00128">
    <property type="entry name" value="Alpha-amylase"/>
    <property type="match status" value="1"/>
</dbReference>
<dbReference type="GO" id="GO:0004556">
    <property type="term" value="F:alpha-amylase activity"/>
    <property type="evidence" value="ECO:0007669"/>
    <property type="project" value="UniProtKB-UniRule"/>
</dbReference>
<sequence length="340" mass="38780">RSLCVSKLSAKKATVPSGHGATEASLACGQCLGHHDWSKQFERPNMLPGRSVVVHLFEWRFDDIAEECEMFLGPRGYGAVQTSPVNEYAVVFEETVKRPWYERYQPVSYKIHSRSGNETLFRDMVRRCNQAGVRVYVDVVLNHMTGPHANETGTAGTSYNYQDRDYPGVPYSYNDFHTNETCGTASGSIEDYKNARQVRNCELVGLRDLDQSKGDVQAKMAEFLNRLIEFGVAGFRIDAAKHMWPDDLERIFARLDDLSTEFFPERTRPFIYQEVIDLDKGEAVTRWEYQGLGRVTEFLYGATLGAIIRKRPDMLLKHLRNYGEPWGFLPSDEALTFVDS</sequence>
<evidence type="ECO:0000256" key="3">
    <source>
        <dbReference type="ARBA" id="ARBA00001923"/>
    </source>
</evidence>
<dbReference type="AlphaFoldDB" id="A0A023G705"/>
<feature type="non-terminal residue" evidence="14">
    <location>
        <position position="1"/>
    </location>
</feature>
<dbReference type="EMBL" id="GBBM01006753">
    <property type="protein sequence ID" value="JAC28665.1"/>
    <property type="molecule type" value="mRNA"/>
</dbReference>
<keyword evidence="9 12" id="KW-0119">Carbohydrate metabolism</keyword>
<organism evidence="14">
    <name type="scientific">Amblyomma triste</name>
    <name type="common">Neotropical tick</name>
    <dbReference type="NCBI Taxonomy" id="251400"/>
    <lineage>
        <taxon>Eukaryota</taxon>
        <taxon>Metazoa</taxon>
        <taxon>Ecdysozoa</taxon>
        <taxon>Arthropoda</taxon>
        <taxon>Chelicerata</taxon>
        <taxon>Arachnida</taxon>
        <taxon>Acari</taxon>
        <taxon>Parasitiformes</taxon>
        <taxon>Ixodida</taxon>
        <taxon>Ixodoidea</taxon>
        <taxon>Ixodidae</taxon>
        <taxon>Amblyomminae</taxon>
        <taxon>Amblyomma</taxon>
    </lineage>
</organism>
<evidence type="ECO:0000256" key="7">
    <source>
        <dbReference type="ARBA" id="ARBA00022801"/>
    </source>
</evidence>
<accession>A0A023G705</accession>
<keyword evidence="7 12" id="KW-0378">Hydrolase</keyword>
<evidence type="ECO:0000256" key="9">
    <source>
        <dbReference type="ARBA" id="ARBA00023277"/>
    </source>
</evidence>
<dbReference type="InterPro" id="IPR006046">
    <property type="entry name" value="Alpha_amylase"/>
</dbReference>
<evidence type="ECO:0000256" key="10">
    <source>
        <dbReference type="ARBA" id="ARBA00023295"/>
    </source>
</evidence>
<dbReference type="SMART" id="SM00642">
    <property type="entry name" value="Aamy"/>
    <property type="match status" value="1"/>
</dbReference>
<dbReference type="InterPro" id="IPR017853">
    <property type="entry name" value="GH"/>
</dbReference>
<evidence type="ECO:0000256" key="4">
    <source>
        <dbReference type="ARBA" id="ARBA00008061"/>
    </source>
</evidence>
<evidence type="ECO:0000256" key="1">
    <source>
        <dbReference type="ARBA" id="ARBA00000548"/>
    </source>
</evidence>
<evidence type="ECO:0000256" key="6">
    <source>
        <dbReference type="ARBA" id="ARBA00012595"/>
    </source>
</evidence>
<dbReference type="Gene3D" id="3.20.20.80">
    <property type="entry name" value="Glycosidases"/>
    <property type="match status" value="1"/>
</dbReference>
<dbReference type="CDD" id="cd11317">
    <property type="entry name" value="AmyAc_bac_euk_AmyA"/>
    <property type="match status" value="1"/>
</dbReference>
<protein>
    <recommendedName>
        <fullName evidence="6 12">Alpha-amylase</fullName>
        <ecNumber evidence="6 12">3.2.1.1</ecNumber>
    </recommendedName>
</protein>
<comment type="similarity">
    <text evidence="4 11">Belongs to the glycosyl hydrolase 13 family.</text>
</comment>
<dbReference type="GO" id="GO:0043169">
    <property type="term" value="F:cation binding"/>
    <property type="evidence" value="ECO:0007669"/>
    <property type="project" value="InterPro"/>
</dbReference>
<evidence type="ECO:0000256" key="2">
    <source>
        <dbReference type="ARBA" id="ARBA00001913"/>
    </source>
</evidence>
<dbReference type="InterPro" id="IPR006047">
    <property type="entry name" value="GH13_cat_dom"/>
</dbReference>